<keyword evidence="2" id="KW-0472">Membrane</keyword>
<keyword evidence="2" id="KW-0812">Transmembrane</keyword>
<organism evidence="3">
    <name type="scientific">Anguilla anguilla</name>
    <name type="common">European freshwater eel</name>
    <name type="synonym">Muraena anguilla</name>
    <dbReference type="NCBI Taxonomy" id="7936"/>
    <lineage>
        <taxon>Eukaryota</taxon>
        <taxon>Metazoa</taxon>
        <taxon>Chordata</taxon>
        <taxon>Craniata</taxon>
        <taxon>Vertebrata</taxon>
        <taxon>Euteleostomi</taxon>
        <taxon>Actinopterygii</taxon>
        <taxon>Neopterygii</taxon>
        <taxon>Teleostei</taxon>
        <taxon>Anguilliformes</taxon>
        <taxon>Anguillidae</taxon>
        <taxon>Anguilla</taxon>
    </lineage>
</organism>
<protein>
    <submittedName>
        <fullName evidence="3">Uncharacterized protein</fullName>
    </submittedName>
</protein>
<feature type="transmembrane region" description="Helical" evidence="2">
    <location>
        <begin position="37"/>
        <end position="59"/>
    </location>
</feature>
<evidence type="ECO:0000313" key="3">
    <source>
        <dbReference type="EMBL" id="JAH68217.1"/>
    </source>
</evidence>
<dbReference type="EMBL" id="GBXM01040360">
    <property type="protein sequence ID" value="JAH68217.1"/>
    <property type="molecule type" value="Transcribed_RNA"/>
</dbReference>
<accession>A0A0E9UQV7</accession>
<feature type="region of interest" description="Disordered" evidence="1">
    <location>
        <begin position="1"/>
        <end position="28"/>
    </location>
</feature>
<reference evidence="3" key="1">
    <citation type="submission" date="2014-11" db="EMBL/GenBank/DDBJ databases">
        <authorList>
            <person name="Amaro Gonzalez C."/>
        </authorList>
    </citation>
    <scope>NUCLEOTIDE SEQUENCE</scope>
</reference>
<sequence length="61" mass="6884">MRSRRSRAKSEHSRSKLLSNRPKCSETSLCSPCRPKWVSLPLLAALGFYLPFSVSFSLLTV</sequence>
<evidence type="ECO:0000256" key="2">
    <source>
        <dbReference type="SAM" id="Phobius"/>
    </source>
</evidence>
<keyword evidence="2" id="KW-1133">Transmembrane helix</keyword>
<evidence type="ECO:0000256" key="1">
    <source>
        <dbReference type="SAM" id="MobiDB-lite"/>
    </source>
</evidence>
<dbReference type="AlphaFoldDB" id="A0A0E9UQV7"/>
<reference evidence="3" key="2">
    <citation type="journal article" date="2015" name="Fish Shellfish Immunol.">
        <title>Early steps in the European eel (Anguilla anguilla)-Vibrio vulnificus interaction in the gills: Role of the RtxA13 toxin.</title>
        <authorList>
            <person name="Callol A."/>
            <person name="Pajuelo D."/>
            <person name="Ebbesson L."/>
            <person name="Teles M."/>
            <person name="MacKenzie S."/>
            <person name="Amaro C."/>
        </authorList>
    </citation>
    <scope>NUCLEOTIDE SEQUENCE</scope>
</reference>
<proteinExistence type="predicted"/>
<name>A0A0E9UQV7_ANGAN</name>